<organism evidence="3 4">
    <name type="scientific">Paenibacillus gyeongsangnamensis</name>
    <dbReference type="NCBI Taxonomy" id="3388067"/>
    <lineage>
        <taxon>Bacteria</taxon>
        <taxon>Bacillati</taxon>
        <taxon>Bacillota</taxon>
        <taxon>Bacilli</taxon>
        <taxon>Bacillales</taxon>
        <taxon>Paenibacillaceae</taxon>
        <taxon>Paenibacillus</taxon>
    </lineage>
</organism>
<accession>A0ABT4QJG2</accession>
<name>A0ABT4QJG2_9BACL</name>
<reference evidence="3 4" key="1">
    <citation type="submission" date="2022-12" db="EMBL/GenBank/DDBJ databases">
        <title>Draft genome sequence of Paenibacillus sp. dW9.</title>
        <authorList>
            <person name="Choi E.-W."/>
            <person name="Kim D.-U."/>
        </authorList>
    </citation>
    <scope>NUCLEOTIDE SEQUENCE [LARGE SCALE GENOMIC DNA]</scope>
    <source>
        <strain evidence="4">dW9</strain>
    </source>
</reference>
<keyword evidence="4" id="KW-1185">Reference proteome</keyword>
<evidence type="ECO:0000256" key="1">
    <source>
        <dbReference type="SAM" id="MobiDB-lite"/>
    </source>
</evidence>
<sequence length="244" mass="27867">MSRTESPARKKALQMWIKSGRTLKPKEIAEKLGVSDAMVRKWKSVDKWVDIPDPQPRKRGAPKGNRNAKGNKGGPGGPPGNAKAVKHGFFRKFFPQDPEFLEIMDMVEQMDPLDMIWSNIVTLYQQIIWGQRIMFVENKEDMTKEIRKTKTTFFGGEDGGSAQEDEWEIQFAWDKFANAIKAQAVVMREIRGQIKQFQAAAPENYERRLKLEQMQAQIEKTKLVIGKIKGDDSDTEDDGFIDCA</sequence>
<protein>
    <submittedName>
        <fullName evidence="3">Phage terminase small subunit</fullName>
    </submittedName>
</protein>
<dbReference type="NCBIfam" id="NF040601">
    <property type="entry name" value="TerS_not_xtmA"/>
    <property type="match status" value="1"/>
</dbReference>
<evidence type="ECO:0000259" key="2">
    <source>
        <dbReference type="Pfam" id="PF10668"/>
    </source>
</evidence>
<proteinExistence type="predicted"/>
<dbReference type="RefSeq" id="WP_269885368.1">
    <property type="nucleotide sequence ID" value="NZ_JAQAGZ010000027.1"/>
</dbReference>
<gene>
    <name evidence="3" type="primary">terS</name>
    <name evidence="3" type="ORF">O9H85_31620</name>
</gene>
<dbReference type="EMBL" id="JAQAGZ010000027">
    <property type="protein sequence ID" value="MCZ8516835.1"/>
    <property type="molecule type" value="Genomic_DNA"/>
</dbReference>
<dbReference type="Pfam" id="PF10668">
    <property type="entry name" value="Phage_terminase"/>
    <property type="match status" value="1"/>
</dbReference>
<comment type="caution">
    <text evidence="3">The sequence shown here is derived from an EMBL/GenBank/DDBJ whole genome shotgun (WGS) entry which is preliminary data.</text>
</comment>
<evidence type="ECO:0000313" key="4">
    <source>
        <dbReference type="Proteomes" id="UP001527882"/>
    </source>
</evidence>
<feature type="region of interest" description="Disordered" evidence="1">
    <location>
        <begin position="49"/>
        <end position="82"/>
    </location>
</feature>
<evidence type="ECO:0000313" key="3">
    <source>
        <dbReference type="EMBL" id="MCZ8516835.1"/>
    </source>
</evidence>
<feature type="domain" description="PBSX phage terminase small subunit-like N-terminal" evidence="2">
    <location>
        <begin position="1"/>
        <end position="50"/>
    </location>
</feature>
<dbReference type="Proteomes" id="UP001527882">
    <property type="component" value="Unassembled WGS sequence"/>
</dbReference>
<dbReference type="InterPro" id="IPR018925">
    <property type="entry name" value="XtmA-like_N"/>
</dbReference>